<sequence length="217" mass="23059">MMKSTIAGLALLGALHHGWEDFRTERPLYVSGTVTEVRWGNPHPEVRLRVTSPVRLPSGLAERPIPAELEELGGRDVLRRTQAYDGQDDEVVLILAPVERLTAWGMADRVARGERLEAVGYLHREHAAEFRPELLVRQDGRAIRQRSVSLPQGALPASSGSGTRPAAGDHGDGAVTTGSDIGGGGVPVPWLVAGVLLVAAGAAVVAVRIRRKGGDGV</sequence>
<keyword evidence="2" id="KW-0812">Transmembrane</keyword>
<feature type="transmembrane region" description="Helical" evidence="2">
    <location>
        <begin position="188"/>
        <end position="207"/>
    </location>
</feature>
<keyword evidence="4" id="KW-1185">Reference proteome</keyword>
<keyword evidence="2" id="KW-0472">Membrane</keyword>
<protein>
    <recommendedName>
        <fullName evidence="5">LPXTG cell wall anchor domain-containing protein</fullName>
    </recommendedName>
</protein>
<gene>
    <name evidence="3" type="ORF">ACIBP5_10270</name>
</gene>
<evidence type="ECO:0000313" key="4">
    <source>
        <dbReference type="Proteomes" id="UP001612928"/>
    </source>
</evidence>
<evidence type="ECO:0000256" key="2">
    <source>
        <dbReference type="SAM" id="Phobius"/>
    </source>
</evidence>
<evidence type="ECO:0000313" key="3">
    <source>
        <dbReference type="EMBL" id="MFI7440337.1"/>
    </source>
</evidence>
<name>A0ABW8A1R8_9ACTN</name>
<keyword evidence="2" id="KW-1133">Transmembrane helix</keyword>
<feature type="region of interest" description="Disordered" evidence="1">
    <location>
        <begin position="147"/>
        <end position="178"/>
    </location>
</feature>
<evidence type="ECO:0000256" key="1">
    <source>
        <dbReference type="SAM" id="MobiDB-lite"/>
    </source>
</evidence>
<evidence type="ECO:0008006" key="5">
    <source>
        <dbReference type="Google" id="ProtNLM"/>
    </source>
</evidence>
<dbReference type="Proteomes" id="UP001612928">
    <property type="component" value="Unassembled WGS sequence"/>
</dbReference>
<reference evidence="3 4" key="1">
    <citation type="submission" date="2024-10" db="EMBL/GenBank/DDBJ databases">
        <title>The Natural Products Discovery Center: Release of the First 8490 Sequenced Strains for Exploring Actinobacteria Biosynthetic Diversity.</title>
        <authorList>
            <person name="Kalkreuter E."/>
            <person name="Kautsar S.A."/>
            <person name="Yang D."/>
            <person name="Bader C.D."/>
            <person name="Teijaro C.N."/>
            <person name="Fluegel L."/>
            <person name="Davis C.M."/>
            <person name="Simpson J.R."/>
            <person name="Lauterbach L."/>
            <person name="Steele A.D."/>
            <person name="Gui C."/>
            <person name="Meng S."/>
            <person name="Li G."/>
            <person name="Viehrig K."/>
            <person name="Ye F."/>
            <person name="Su P."/>
            <person name="Kiefer A.F."/>
            <person name="Nichols A."/>
            <person name="Cepeda A.J."/>
            <person name="Yan W."/>
            <person name="Fan B."/>
            <person name="Jiang Y."/>
            <person name="Adhikari A."/>
            <person name="Zheng C.-J."/>
            <person name="Schuster L."/>
            <person name="Cowan T.M."/>
            <person name="Smanski M.J."/>
            <person name="Chevrette M.G."/>
            <person name="De Carvalho L.P.S."/>
            <person name="Shen B."/>
        </authorList>
    </citation>
    <scope>NUCLEOTIDE SEQUENCE [LARGE SCALE GENOMIC DNA]</scope>
    <source>
        <strain evidence="3 4">NPDC049503</strain>
    </source>
</reference>
<dbReference type="EMBL" id="JBITMB010000002">
    <property type="protein sequence ID" value="MFI7440337.1"/>
    <property type="molecule type" value="Genomic_DNA"/>
</dbReference>
<proteinExistence type="predicted"/>
<comment type="caution">
    <text evidence="3">The sequence shown here is derived from an EMBL/GenBank/DDBJ whole genome shotgun (WGS) entry which is preliminary data.</text>
</comment>
<accession>A0ABW8A1R8</accession>
<dbReference type="RefSeq" id="WP_397020057.1">
    <property type="nucleotide sequence ID" value="NZ_JBITMB010000002.1"/>
</dbReference>
<organism evidence="3 4">
    <name type="scientific">Nonomuraea indica</name>
    <dbReference type="NCBI Taxonomy" id="1581193"/>
    <lineage>
        <taxon>Bacteria</taxon>
        <taxon>Bacillati</taxon>
        <taxon>Actinomycetota</taxon>
        <taxon>Actinomycetes</taxon>
        <taxon>Streptosporangiales</taxon>
        <taxon>Streptosporangiaceae</taxon>
        <taxon>Nonomuraea</taxon>
    </lineage>
</organism>